<evidence type="ECO:0000256" key="10">
    <source>
        <dbReference type="ARBA" id="ARBA00023170"/>
    </source>
</evidence>
<dbReference type="PRINTS" id="PR00237">
    <property type="entry name" value="GPCRRHODOPSN"/>
</dbReference>
<dbReference type="InterPro" id="IPR000276">
    <property type="entry name" value="GPCR_Rhodpsn"/>
</dbReference>
<evidence type="ECO:0000256" key="3">
    <source>
        <dbReference type="ARBA" id="ARBA00022475"/>
    </source>
</evidence>
<gene>
    <name evidence="15" type="primary">LOC102995155</name>
</gene>
<comment type="subcellular location">
    <subcellularLocation>
        <location evidence="2">Cell membrane</location>
        <topology evidence="2">Multi-pass membrane protein</topology>
    </subcellularLocation>
</comment>
<evidence type="ECO:0000256" key="1">
    <source>
        <dbReference type="ARBA" id="ARBA00003929"/>
    </source>
</evidence>
<proteinExistence type="predicted"/>
<keyword evidence="9 12" id="KW-0472">Membrane</keyword>
<dbReference type="PANTHER" id="PTHR26453">
    <property type="entry name" value="OLFACTORY RECEPTOR"/>
    <property type="match status" value="1"/>
</dbReference>
<feature type="transmembrane region" description="Helical" evidence="12">
    <location>
        <begin position="116"/>
        <end position="145"/>
    </location>
</feature>
<feature type="transmembrane region" description="Helical" evidence="12">
    <location>
        <begin position="191"/>
        <end position="211"/>
    </location>
</feature>
<dbReference type="Proteomes" id="UP000248484">
    <property type="component" value="Chromosome 4"/>
</dbReference>
<dbReference type="GO" id="GO:0004984">
    <property type="term" value="F:olfactory receptor activity"/>
    <property type="evidence" value="ECO:0007669"/>
    <property type="project" value="InterPro"/>
</dbReference>
<dbReference type="OrthoDB" id="9975554at2759"/>
<keyword evidence="8" id="KW-0297">G-protein coupled receptor</keyword>
<dbReference type="PRINTS" id="PR00245">
    <property type="entry name" value="OLFACTORYR"/>
</dbReference>
<dbReference type="InterPro" id="IPR000725">
    <property type="entry name" value="Olfact_rcpt"/>
</dbReference>
<keyword evidence="10" id="KW-0675">Receptor</keyword>
<evidence type="ECO:0000256" key="4">
    <source>
        <dbReference type="ARBA" id="ARBA00022606"/>
    </source>
</evidence>
<evidence type="ECO:0000256" key="5">
    <source>
        <dbReference type="ARBA" id="ARBA00022692"/>
    </source>
</evidence>
<comment type="function">
    <text evidence="1">Putative odorant or sperm cell receptor.</text>
</comment>
<evidence type="ECO:0000256" key="6">
    <source>
        <dbReference type="ARBA" id="ARBA00022725"/>
    </source>
</evidence>
<keyword evidence="11" id="KW-0807">Transducer</keyword>
<dbReference type="KEGG" id="pcad:102995155"/>
<evidence type="ECO:0000256" key="12">
    <source>
        <dbReference type="SAM" id="Phobius"/>
    </source>
</evidence>
<evidence type="ECO:0000256" key="11">
    <source>
        <dbReference type="ARBA" id="ARBA00023224"/>
    </source>
</evidence>
<organism evidence="14 15">
    <name type="scientific">Physeter macrocephalus</name>
    <name type="common">Sperm whale</name>
    <name type="synonym">Physeter catodon</name>
    <dbReference type="NCBI Taxonomy" id="9755"/>
    <lineage>
        <taxon>Eukaryota</taxon>
        <taxon>Metazoa</taxon>
        <taxon>Chordata</taxon>
        <taxon>Craniata</taxon>
        <taxon>Vertebrata</taxon>
        <taxon>Euteleostomi</taxon>
        <taxon>Mammalia</taxon>
        <taxon>Eutheria</taxon>
        <taxon>Laurasiatheria</taxon>
        <taxon>Artiodactyla</taxon>
        <taxon>Whippomorpha</taxon>
        <taxon>Cetacea</taxon>
        <taxon>Odontoceti</taxon>
        <taxon>Physeteridae</taxon>
        <taxon>Physeter</taxon>
    </lineage>
</organism>
<dbReference type="Gene3D" id="1.20.1070.10">
    <property type="entry name" value="Rhodopsin 7-helix transmembrane proteins"/>
    <property type="match status" value="1"/>
</dbReference>
<keyword evidence="6" id="KW-0552">Olfaction</keyword>
<evidence type="ECO:0000256" key="2">
    <source>
        <dbReference type="ARBA" id="ARBA00004651"/>
    </source>
</evidence>
<sequence>MLSSLVGLSQPISLAGCATQMFLFITSAINKCFLLTAMGYDRYVAICNPLRYTVIMNKRVCAQLVWGDCNIGLLVATIQISSVFRLPFCDREMAHYFCYIRPVMKLSCADTTIHDIINFLVSSLIIVVPMVLVFISYILIISTILKITSAEGRKKAFTICTSYLPVVIVHYGCASIPYPKPKSEIMRDQDQVIAMTYTVFTPLLNPVVYTLRNKEVKDALHCAVGKNLLPRIFGSLIYTLSYSGYFCNHKKN</sequence>
<evidence type="ECO:0000313" key="14">
    <source>
        <dbReference type="Proteomes" id="UP000248484"/>
    </source>
</evidence>
<protein>
    <submittedName>
        <fullName evidence="15">Olfactory receptor 10J1-like</fullName>
    </submittedName>
</protein>
<keyword evidence="3" id="KW-1003">Cell membrane</keyword>
<dbReference type="GO" id="GO:0005886">
    <property type="term" value="C:plasma membrane"/>
    <property type="evidence" value="ECO:0007669"/>
    <property type="project" value="UniProtKB-SubCell"/>
</dbReference>
<dbReference type="FunFam" id="1.20.1070.10:FF:000015">
    <property type="entry name" value="Olfactory receptor"/>
    <property type="match status" value="1"/>
</dbReference>
<dbReference type="InterPro" id="IPR017452">
    <property type="entry name" value="GPCR_Rhodpsn_7TM"/>
</dbReference>
<keyword evidence="7 12" id="KW-1133">Transmembrane helix</keyword>
<reference evidence="15" key="1">
    <citation type="submission" date="2025-08" db="UniProtKB">
        <authorList>
            <consortium name="RefSeq"/>
        </authorList>
    </citation>
    <scope>IDENTIFICATION</scope>
    <source>
        <tissue evidence="15">Muscle</tissue>
    </source>
</reference>
<dbReference type="RefSeq" id="XP_023971767.2">
    <property type="nucleotide sequence ID" value="XM_024115999.2"/>
</dbReference>
<evidence type="ECO:0000256" key="9">
    <source>
        <dbReference type="ARBA" id="ARBA00023136"/>
    </source>
</evidence>
<feature type="transmembrane region" description="Helical" evidence="12">
    <location>
        <begin position="157"/>
        <end position="179"/>
    </location>
</feature>
<evidence type="ECO:0000259" key="13">
    <source>
        <dbReference type="PROSITE" id="PS50262"/>
    </source>
</evidence>
<keyword evidence="4" id="KW-0716">Sensory transduction</keyword>
<dbReference type="STRING" id="9755.ENSPCTP00005003682"/>
<name>A0A2Y9S2W2_PHYMC</name>
<evidence type="ECO:0000256" key="7">
    <source>
        <dbReference type="ARBA" id="ARBA00022989"/>
    </source>
</evidence>
<dbReference type="Pfam" id="PF13853">
    <property type="entry name" value="7tm_4"/>
    <property type="match status" value="1"/>
</dbReference>
<dbReference type="AlphaFoldDB" id="A0A2Y9S2W2"/>
<evidence type="ECO:0000313" key="15">
    <source>
        <dbReference type="RefSeq" id="XP_023971767.2"/>
    </source>
</evidence>
<dbReference type="GO" id="GO:0004930">
    <property type="term" value="F:G protein-coupled receptor activity"/>
    <property type="evidence" value="ECO:0007669"/>
    <property type="project" value="UniProtKB-KW"/>
</dbReference>
<dbReference type="InParanoid" id="A0A2Y9S2W2"/>
<evidence type="ECO:0000256" key="8">
    <source>
        <dbReference type="ARBA" id="ARBA00023040"/>
    </source>
</evidence>
<keyword evidence="14" id="KW-1185">Reference proteome</keyword>
<accession>A0A2Y9S2W2</accession>
<feature type="domain" description="G-protein coupled receptors family 1 profile" evidence="13">
    <location>
        <begin position="1"/>
        <end position="209"/>
    </location>
</feature>
<keyword evidence="5 12" id="KW-0812">Transmembrane</keyword>
<dbReference type="SUPFAM" id="SSF81321">
    <property type="entry name" value="Family A G protein-coupled receptor-like"/>
    <property type="match status" value="1"/>
</dbReference>
<dbReference type="GeneID" id="102995155"/>
<dbReference type="PROSITE" id="PS50262">
    <property type="entry name" value="G_PROTEIN_RECEP_F1_2"/>
    <property type="match status" value="1"/>
</dbReference>